<feature type="chain" id="PRO_5046787544" description="Lipoprotein" evidence="2">
    <location>
        <begin position="24"/>
        <end position="243"/>
    </location>
</feature>
<dbReference type="RefSeq" id="WP_331218278.1">
    <property type="nucleotide sequence ID" value="NZ_JAZGQK010000036.1"/>
</dbReference>
<dbReference type="Proteomes" id="UP001332243">
    <property type="component" value="Unassembled WGS sequence"/>
</dbReference>
<feature type="region of interest" description="Disordered" evidence="1">
    <location>
        <begin position="51"/>
        <end position="78"/>
    </location>
</feature>
<keyword evidence="2" id="KW-0732">Signal</keyword>
<protein>
    <recommendedName>
        <fullName evidence="5">Lipoprotein</fullName>
    </recommendedName>
</protein>
<reference evidence="3 4" key="1">
    <citation type="submission" date="2024-01" db="EMBL/GenBank/DDBJ databases">
        <title>Genome insights into Plantactinospora sonchi sp. nov.</title>
        <authorList>
            <person name="Wang L."/>
        </authorList>
    </citation>
    <scope>NUCLEOTIDE SEQUENCE [LARGE SCALE GENOMIC DNA]</scope>
    <source>
        <strain evidence="3 4">NEAU-QY2</strain>
    </source>
</reference>
<sequence length="243" mass="25749">MQRARRLASIAVIAVLGTTALSACRSEPNVAAYVGDRKITENEVTSVLNDAKSKVPPTSTPTVEAGAPEAGAPPESTVKAPTRGEVVRVLVMEEVCRRLAADKGFQPAQAPPADEWAGQQGLPVGSRYVQHAINLQSCISAAPTGQPVAPSQQDLADLMARGQAAGVMPPEVDVEQVRQRYDGDTLRGGFALRQTLTTAVADYRVKLNPRYGQQEYPLLLLGDAALVVVQIGDEGPDMVVDAR</sequence>
<accession>A0ABU7S4M9</accession>
<evidence type="ECO:0000313" key="4">
    <source>
        <dbReference type="Proteomes" id="UP001332243"/>
    </source>
</evidence>
<evidence type="ECO:0000256" key="1">
    <source>
        <dbReference type="SAM" id="MobiDB-lite"/>
    </source>
</evidence>
<evidence type="ECO:0000256" key="2">
    <source>
        <dbReference type="SAM" id="SignalP"/>
    </source>
</evidence>
<keyword evidence="4" id="KW-1185">Reference proteome</keyword>
<organism evidence="3 4">
    <name type="scientific">Plantactinospora sonchi</name>
    <dbReference type="NCBI Taxonomy" id="1544735"/>
    <lineage>
        <taxon>Bacteria</taxon>
        <taxon>Bacillati</taxon>
        <taxon>Actinomycetota</taxon>
        <taxon>Actinomycetes</taxon>
        <taxon>Micromonosporales</taxon>
        <taxon>Micromonosporaceae</taxon>
        <taxon>Plantactinospora</taxon>
    </lineage>
</organism>
<feature type="compositionally biased region" description="Low complexity" evidence="1">
    <location>
        <begin position="64"/>
        <end position="75"/>
    </location>
</feature>
<evidence type="ECO:0008006" key="5">
    <source>
        <dbReference type="Google" id="ProtNLM"/>
    </source>
</evidence>
<comment type="caution">
    <text evidence="3">The sequence shown here is derived from an EMBL/GenBank/DDBJ whole genome shotgun (WGS) entry which is preliminary data.</text>
</comment>
<proteinExistence type="predicted"/>
<gene>
    <name evidence="3" type="ORF">V1633_33215</name>
</gene>
<dbReference type="EMBL" id="JAZGQK010000036">
    <property type="protein sequence ID" value="MEE6263349.1"/>
    <property type="molecule type" value="Genomic_DNA"/>
</dbReference>
<dbReference type="PROSITE" id="PS51257">
    <property type="entry name" value="PROKAR_LIPOPROTEIN"/>
    <property type="match status" value="1"/>
</dbReference>
<feature type="signal peptide" evidence="2">
    <location>
        <begin position="1"/>
        <end position="23"/>
    </location>
</feature>
<evidence type="ECO:0000313" key="3">
    <source>
        <dbReference type="EMBL" id="MEE6263349.1"/>
    </source>
</evidence>
<name>A0ABU7S4M9_9ACTN</name>